<dbReference type="Gene3D" id="3.20.20.80">
    <property type="entry name" value="Glycosidases"/>
    <property type="match status" value="1"/>
</dbReference>
<evidence type="ECO:0000313" key="2">
    <source>
        <dbReference type="EMBL" id="CAA9532446.1"/>
    </source>
</evidence>
<proteinExistence type="predicted"/>
<dbReference type="SUPFAM" id="SSF51445">
    <property type="entry name" value="(Trans)glycosidases"/>
    <property type="match status" value="1"/>
</dbReference>
<feature type="domain" description="Alpha-amylase/branching enzyme C-terminal all beta" evidence="1">
    <location>
        <begin position="102"/>
        <end position="200"/>
    </location>
</feature>
<gene>
    <name evidence="2" type="ORF">AVDCRST_MAG30-3918</name>
</gene>
<dbReference type="GO" id="GO:0003844">
    <property type="term" value="F:1,4-alpha-glucan branching enzyme activity"/>
    <property type="evidence" value="ECO:0007669"/>
    <property type="project" value="UniProtKB-EC"/>
</dbReference>
<dbReference type="PANTHER" id="PTHR43651">
    <property type="entry name" value="1,4-ALPHA-GLUCAN-BRANCHING ENZYME"/>
    <property type="match status" value="1"/>
</dbReference>
<evidence type="ECO:0000259" key="1">
    <source>
        <dbReference type="Pfam" id="PF02806"/>
    </source>
</evidence>
<dbReference type="AlphaFoldDB" id="A0A6J4TWT3"/>
<dbReference type="InterPro" id="IPR013780">
    <property type="entry name" value="Glyco_hydro_b"/>
</dbReference>
<organism evidence="2">
    <name type="scientific">uncultured Solirubrobacteraceae bacterium</name>
    <dbReference type="NCBI Taxonomy" id="1162706"/>
    <lineage>
        <taxon>Bacteria</taxon>
        <taxon>Bacillati</taxon>
        <taxon>Actinomycetota</taxon>
        <taxon>Thermoleophilia</taxon>
        <taxon>Solirubrobacterales</taxon>
        <taxon>Solirubrobacteraceae</taxon>
        <taxon>environmental samples</taxon>
    </lineage>
</organism>
<dbReference type="EMBL" id="CADCVS010000516">
    <property type="protein sequence ID" value="CAA9532446.1"/>
    <property type="molecule type" value="Genomic_DNA"/>
</dbReference>
<dbReference type="PANTHER" id="PTHR43651:SF3">
    <property type="entry name" value="1,4-ALPHA-GLUCAN-BRANCHING ENZYME"/>
    <property type="match status" value="1"/>
</dbReference>
<name>A0A6J4TWT3_9ACTN</name>
<keyword evidence="2" id="KW-0808">Transferase</keyword>
<keyword evidence="2" id="KW-0328">Glycosyltransferase</keyword>
<dbReference type="Gene3D" id="2.60.40.1180">
    <property type="entry name" value="Golgi alpha-mannosidase II"/>
    <property type="match status" value="1"/>
</dbReference>
<sequence>HDEVVHGKGSLVNKMPGDRWQRFANLRCLYAYMWAHPGKNLLFMGQEFAQEAEWSHERSLDWHLLEQGDHAGIQSLVRDLNRVYADSTALWENDFDSSGFWWLEANDAANNVVAFARASVDAEQVLVCVANLSPQPRDGYRVGLPRSGRWVEALNTDSEYYGGTNAGNWGGVEAEPIPWNDQPFSAEVHLPPLAVLWLVPEPSPAERSARA</sequence>
<dbReference type="GO" id="GO:0005978">
    <property type="term" value="P:glycogen biosynthetic process"/>
    <property type="evidence" value="ECO:0007669"/>
    <property type="project" value="TreeGrafter"/>
</dbReference>
<protein>
    <submittedName>
        <fullName evidence="2">GH13_9</fullName>
        <ecNumber evidence="2">2.4.1.18</ecNumber>
    </submittedName>
</protein>
<dbReference type="GO" id="GO:0005829">
    <property type="term" value="C:cytosol"/>
    <property type="evidence" value="ECO:0007669"/>
    <property type="project" value="TreeGrafter"/>
</dbReference>
<feature type="non-terminal residue" evidence="2">
    <location>
        <position position="1"/>
    </location>
</feature>
<dbReference type="EC" id="2.4.1.18" evidence="2"/>
<accession>A0A6J4TWT3</accession>
<dbReference type="InterPro" id="IPR006048">
    <property type="entry name" value="A-amylase/branching_C"/>
</dbReference>
<dbReference type="GO" id="GO:0043169">
    <property type="term" value="F:cation binding"/>
    <property type="evidence" value="ECO:0007669"/>
    <property type="project" value="InterPro"/>
</dbReference>
<dbReference type="SUPFAM" id="SSF51011">
    <property type="entry name" value="Glycosyl hydrolase domain"/>
    <property type="match status" value="1"/>
</dbReference>
<reference evidence="2" key="1">
    <citation type="submission" date="2020-02" db="EMBL/GenBank/DDBJ databases">
        <authorList>
            <person name="Meier V. D."/>
        </authorList>
    </citation>
    <scope>NUCLEOTIDE SEQUENCE</scope>
    <source>
        <strain evidence="2">AVDCRST_MAG30</strain>
    </source>
</reference>
<dbReference type="Pfam" id="PF02806">
    <property type="entry name" value="Alpha-amylase_C"/>
    <property type="match status" value="1"/>
</dbReference>
<dbReference type="FunFam" id="2.60.40.1180:FF:000002">
    <property type="entry name" value="1,4-alpha-glucan branching enzyme GlgB"/>
    <property type="match status" value="1"/>
</dbReference>
<dbReference type="InterPro" id="IPR017853">
    <property type="entry name" value="GH"/>
</dbReference>